<reference evidence="1 2" key="1">
    <citation type="submission" date="2018-03" db="EMBL/GenBank/DDBJ databases">
        <title>Genomic Encyclopedia of Archaeal and Bacterial Type Strains, Phase II (KMG-II): from individual species to whole genera.</title>
        <authorList>
            <person name="Goeker M."/>
        </authorList>
    </citation>
    <scope>NUCLEOTIDE SEQUENCE [LARGE SCALE GENOMIC DNA]</scope>
    <source>
        <strain evidence="1 2">DSM 43146</strain>
    </source>
</reference>
<gene>
    <name evidence="1" type="ORF">CLV67_10659</name>
</gene>
<keyword evidence="2" id="KW-1185">Reference proteome</keyword>
<dbReference type="Gene3D" id="3.30.530.20">
    <property type="match status" value="1"/>
</dbReference>
<name>A0A2T0KDA1_9ACTN</name>
<proteinExistence type="predicted"/>
<dbReference type="Pfam" id="PF10604">
    <property type="entry name" value="Polyketide_cyc2"/>
    <property type="match status" value="1"/>
</dbReference>
<dbReference type="Proteomes" id="UP000239415">
    <property type="component" value="Unassembled WGS sequence"/>
</dbReference>
<sequence length="150" mass="16746">MPIDRFSMTYAVDAPPDEVWAHLTDPQSYVGLSPLVVTVRDVRPVRDDQGREAVRYVAVERFRWGPLRWDNPIRVTMTTPTGRRIVSSVVSPGAVRLDSTVDLAQHGTGTEVTETIEVRSPSLLRGFVTGKARSVQTERAGELTRRMSRA</sequence>
<evidence type="ECO:0000313" key="2">
    <source>
        <dbReference type="Proteomes" id="UP000239415"/>
    </source>
</evidence>
<dbReference type="EMBL" id="PVMZ01000006">
    <property type="protein sequence ID" value="PRX21285.1"/>
    <property type="molecule type" value="Genomic_DNA"/>
</dbReference>
<evidence type="ECO:0000313" key="1">
    <source>
        <dbReference type="EMBL" id="PRX21285.1"/>
    </source>
</evidence>
<dbReference type="CDD" id="cd07812">
    <property type="entry name" value="SRPBCC"/>
    <property type="match status" value="1"/>
</dbReference>
<dbReference type="AlphaFoldDB" id="A0A2T0KDA1"/>
<protein>
    <submittedName>
        <fullName evidence="1">Carbon monoxide dehydrogenase subunit G</fullName>
    </submittedName>
</protein>
<dbReference type="SUPFAM" id="SSF55961">
    <property type="entry name" value="Bet v1-like"/>
    <property type="match status" value="1"/>
</dbReference>
<organism evidence="1 2">
    <name type="scientific">Actinoplanes italicus</name>
    <dbReference type="NCBI Taxonomy" id="113567"/>
    <lineage>
        <taxon>Bacteria</taxon>
        <taxon>Bacillati</taxon>
        <taxon>Actinomycetota</taxon>
        <taxon>Actinomycetes</taxon>
        <taxon>Micromonosporales</taxon>
        <taxon>Micromonosporaceae</taxon>
        <taxon>Actinoplanes</taxon>
    </lineage>
</organism>
<dbReference type="RefSeq" id="WP_239165940.1">
    <property type="nucleotide sequence ID" value="NZ_BOMO01000001.1"/>
</dbReference>
<dbReference type="InterPro" id="IPR023393">
    <property type="entry name" value="START-like_dom_sf"/>
</dbReference>
<dbReference type="InterPro" id="IPR019587">
    <property type="entry name" value="Polyketide_cyclase/dehydratase"/>
</dbReference>
<accession>A0A2T0KDA1</accession>
<comment type="caution">
    <text evidence="1">The sequence shown here is derived from an EMBL/GenBank/DDBJ whole genome shotgun (WGS) entry which is preliminary data.</text>
</comment>